<keyword evidence="1" id="KW-0812">Transmembrane</keyword>
<accession>A0A935C2R0</accession>
<evidence type="ECO:0000313" key="2">
    <source>
        <dbReference type="EMBL" id="MBK6089355.1"/>
    </source>
</evidence>
<proteinExistence type="predicted"/>
<feature type="transmembrane region" description="Helical" evidence="1">
    <location>
        <begin position="64"/>
        <end position="86"/>
    </location>
</feature>
<feature type="transmembrane region" description="Helical" evidence="1">
    <location>
        <begin position="7"/>
        <end position="26"/>
    </location>
</feature>
<dbReference type="RefSeq" id="WP_201428100.1">
    <property type="nucleotide sequence ID" value="NZ_JAEQMG010000127.1"/>
</dbReference>
<dbReference type="AlphaFoldDB" id="A0A935C2R0"/>
<feature type="transmembrane region" description="Helical" evidence="1">
    <location>
        <begin position="32"/>
        <end position="52"/>
    </location>
</feature>
<protein>
    <submittedName>
        <fullName evidence="2">DUF308 domain-containing protein</fullName>
    </submittedName>
</protein>
<dbReference type="InterPro" id="IPR005325">
    <property type="entry name" value="DUF308_memb"/>
</dbReference>
<dbReference type="Pfam" id="PF03729">
    <property type="entry name" value="DUF308"/>
    <property type="match status" value="1"/>
</dbReference>
<gene>
    <name evidence="2" type="ORF">JKK62_12005</name>
</gene>
<comment type="caution">
    <text evidence="2">The sequence shown here is derived from an EMBL/GenBank/DDBJ whole genome shotgun (WGS) entry which is preliminary data.</text>
</comment>
<evidence type="ECO:0000313" key="3">
    <source>
        <dbReference type="Proteomes" id="UP000633365"/>
    </source>
</evidence>
<reference evidence="2" key="1">
    <citation type="submission" date="2021-01" db="EMBL/GenBank/DDBJ databases">
        <title>Genome public.</title>
        <authorList>
            <person name="Liu C."/>
            <person name="Sun Q."/>
        </authorList>
    </citation>
    <scope>NUCLEOTIDE SEQUENCE</scope>
    <source>
        <strain evidence="2">M6</strain>
    </source>
</reference>
<feature type="transmembrane region" description="Helical" evidence="1">
    <location>
        <begin position="151"/>
        <end position="178"/>
    </location>
</feature>
<keyword evidence="1" id="KW-1133">Transmembrane helix</keyword>
<dbReference type="Proteomes" id="UP000633365">
    <property type="component" value="Unassembled WGS sequence"/>
</dbReference>
<feature type="transmembrane region" description="Helical" evidence="1">
    <location>
        <begin position="124"/>
        <end position="145"/>
    </location>
</feature>
<sequence length="183" mass="19368">MSKAKYLIPTILLIIFEAVVGTLILIDGERFAQIIFIVFGVVMLVCGIIALIRSLLGGRNGGSINGGALAVSLLMIAIGGFFAAASSYVVDIFTAMTLIFGIIMIVEGIFKLTEFLTIRANGPIGFFGIFSAILSIILGIILAFNPFGTTVVMWTVTSIMLIATAIVDLISLIVYAVALKNAD</sequence>
<feature type="transmembrane region" description="Helical" evidence="1">
    <location>
        <begin position="92"/>
        <end position="112"/>
    </location>
</feature>
<dbReference type="EMBL" id="JAEQMG010000127">
    <property type="protein sequence ID" value="MBK6089355.1"/>
    <property type="molecule type" value="Genomic_DNA"/>
</dbReference>
<evidence type="ECO:0000256" key="1">
    <source>
        <dbReference type="SAM" id="Phobius"/>
    </source>
</evidence>
<organism evidence="2 3">
    <name type="scientific">Ruminococcus difficilis</name>
    <dbReference type="NCBI Taxonomy" id="2763069"/>
    <lineage>
        <taxon>Bacteria</taxon>
        <taxon>Bacillati</taxon>
        <taxon>Bacillota</taxon>
        <taxon>Clostridia</taxon>
        <taxon>Eubacteriales</taxon>
        <taxon>Oscillospiraceae</taxon>
        <taxon>Ruminococcus</taxon>
    </lineage>
</organism>
<keyword evidence="1" id="KW-0472">Membrane</keyword>
<keyword evidence="3" id="KW-1185">Reference proteome</keyword>
<name>A0A935C2R0_9FIRM</name>